<keyword evidence="2" id="KW-1185">Reference proteome</keyword>
<organism evidence="1 2">
    <name type="scientific">Staphylococcus piscifermentans</name>
    <dbReference type="NCBI Taxonomy" id="70258"/>
    <lineage>
        <taxon>Bacteria</taxon>
        <taxon>Bacillati</taxon>
        <taxon>Bacillota</taxon>
        <taxon>Bacilli</taxon>
        <taxon>Bacillales</taxon>
        <taxon>Staphylococcaceae</taxon>
        <taxon>Staphylococcus</taxon>
    </lineage>
</organism>
<dbReference type="InterPro" id="IPR047903">
    <property type="entry name" value="NDxxF_lipo"/>
</dbReference>
<accession>A0A239UIM1</accession>
<comment type="caution">
    <text evidence="1">The sequence shown here is derived from an EMBL/GenBank/DDBJ whole genome shotgun (WGS) entry which is preliminary data.</text>
</comment>
<dbReference type="PROSITE" id="PS51257">
    <property type="entry name" value="PROKAR_LIPOPROTEIN"/>
    <property type="match status" value="1"/>
</dbReference>
<name>A0A239UIM1_9STAP</name>
<dbReference type="Proteomes" id="UP000321736">
    <property type="component" value="Unassembled WGS sequence"/>
</dbReference>
<gene>
    <name evidence="1" type="ORF">SPI02_17410</name>
</gene>
<reference evidence="1 2" key="1">
    <citation type="submission" date="2019-07" db="EMBL/GenBank/DDBJ databases">
        <title>Whole genome shotgun sequence of Staphylococcus piscifermentans NBRC 109625.</title>
        <authorList>
            <person name="Hosoyama A."/>
            <person name="Uohara A."/>
            <person name="Ohji S."/>
            <person name="Ichikawa N."/>
        </authorList>
    </citation>
    <scope>NUCLEOTIDE SEQUENCE [LARGE SCALE GENOMIC DNA]</scope>
    <source>
        <strain evidence="1 2">NBRC 109625</strain>
    </source>
</reference>
<proteinExistence type="predicted"/>
<dbReference type="OrthoDB" id="2411160at2"/>
<dbReference type="AlphaFoldDB" id="A0A239UIM1"/>
<evidence type="ECO:0000313" key="1">
    <source>
        <dbReference type="EMBL" id="GEP85156.1"/>
    </source>
</evidence>
<protein>
    <submittedName>
        <fullName evidence="1">Uncharacterized protein</fullName>
    </submittedName>
</protein>
<dbReference type="NCBIfam" id="NF033193">
    <property type="entry name" value="lipo_NDxxF"/>
    <property type="match status" value="1"/>
</dbReference>
<evidence type="ECO:0000313" key="2">
    <source>
        <dbReference type="Proteomes" id="UP000321736"/>
    </source>
</evidence>
<dbReference type="EMBL" id="BKAR01000022">
    <property type="protein sequence ID" value="GEP85156.1"/>
    <property type="molecule type" value="Genomic_DNA"/>
</dbReference>
<sequence length="207" mass="23583">MKLKYLISITLALVLTVVLSACGQNSDDSQHHNAKYAPKNATPLSKIQIFKSDEKGKKLTEKEMDEKLKAYLKANNDIIDNKYVLQHQLDEQYDGNQKVSKKLDSDLRDLANIATKNQMNFESYIKDNKVPANEKEDIKRIEKYFKAVNHKAAQADQQLEELSYSPNNTVNVVDVPTNYAGDVNNKQQKKIKAFLKAHNLETKAIDK</sequence>
<dbReference type="RefSeq" id="WP_095107114.1">
    <property type="nucleotide sequence ID" value="NZ_BKAR01000022.1"/>
</dbReference>